<dbReference type="Proteomes" id="UP000500953">
    <property type="component" value="Chromosome"/>
</dbReference>
<accession>A0A6G9Z285</accession>
<dbReference type="GO" id="GO:0046872">
    <property type="term" value="F:metal ion binding"/>
    <property type="evidence" value="ECO:0007669"/>
    <property type="project" value="UniProtKB-KW"/>
</dbReference>
<evidence type="ECO:0000313" key="5">
    <source>
        <dbReference type="Proteomes" id="UP000500953"/>
    </source>
</evidence>
<dbReference type="EMBL" id="CP046173">
    <property type="protein sequence ID" value="QIS19540.1"/>
    <property type="molecule type" value="Genomic_DNA"/>
</dbReference>
<protein>
    <recommendedName>
        <fullName evidence="2">Terpene synthase</fullName>
        <ecNumber evidence="2">4.2.3.-</ecNumber>
    </recommendedName>
</protein>
<proteinExistence type="inferred from homology"/>
<reference evidence="4 5" key="1">
    <citation type="journal article" date="2019" name="ACS Chem. Biol.">
        <title>Identification and Mobilization of a Cryptic Antibiotic Biosynthesis Gene Locus from a Human-Pathogenic Nocardia Isolate.</title>
        <authorList>
            <person name="Herisse M."/>
            <person name="Ishida K."/>
            <person name="Porter J.L."/>
            <person name="Howden B."/>
            <person name="Hertweck C."/>
            <person name="Stinear T.P."/>
            <person name="Pidot S.J."/>
        </authorList>
    </citation>
    <scope>NUCLEOTIDE SEQUENCE [LARGE SCALE GENOMIC DNA]</scope>
    <source>
        <strain evidence="4 5">AUSMDU00012715</strain>
    </source>
</reference>
<evidence type="ECO:0000256" key="3">
    <source>
        <dbReference type="SAM" id="MobiDB-lite"/>
    </source>
</evidence>
<feature type="region of interest" description="Disordered" evidence="3">
    <location>
        <begin position="1"/>
        <end position="58"/>
    </location>
</feature>
<dbReference type="GO" id="GO:0010333">
    <property type="term" value="F:terpene synthase activity"/>
    <property type="evidence" value="ECO:0007669"/>
    <property type="project" value="InterPro"/>
</dbReference>
<evidence type="ECO:0000313" key="4">
    <source>
        <dbReference type="EMBL" id="QIS19540.1"/>
    </source>
</evidence>
<feature type="compositionally biased region" description="Basic residues" evidence="3">
    <location>
        <begin position="25"/>
        <end position="37"/>
    </location>
</feature>
<dbReference type="InterPro" id="IPR034686">
    <property type="entry name" value="Terpene_cyclase-like_2"/>
</dbReference>
<dbReference type="Pfam" id="PF19086">
    <property type="entry name" value="Terpene_syn_C_2"/>
    <property type="match status" value="1"/>
</dbReference>
<evidence type="ECO:0000256" key="2">
    <source>
        <dbReference type="RuleBase" id="RU366034"/>
    </source>
</evidence>
<dbReference type="SUPFAM" id="SSF48576">
    <property type="entry name" value="Terpenoid synthases"/>
    <property type="match status" value="1"/>
</dbReference>
<keyword evidence="2" id="KW-0460">Magnesium</keyword>
<name>A0A6G9Z285_9NOCA</name>
<organism evidence="4 5">
    <name type="scientific">Nocardia terpenica</name>
    <dbReference type="NCBI Taxonomy" id="455432"/>
    <lineage>
        <taxon>Bacteria</taxon>
        <taxon>Bacillati</taxon>
        <taxon>Actinomycetota</taxon>
        <taxon>Actinomycetes</taxon>
        <taxon>Mycobacteriales</taxon>
        <taxon>Nocardiaceae</taxon>
        <taxon>Nocardia</taxon>
    </lineage>
</organism>
<comment type="cofactor">
    <cofactor evidence="2">
        <name>Mg(2+)</name>
        <dbReference type="ChEBI" id="CHEBI:18420"/>
    </cofactor>
</comment>
<dbReference type="PANTHER" id="PTHR35201:SF4">
    <property type="entry name" value="BETA-PINACENE SYNTHASE-RELATED"/>
    <property type="match status" value="1"/>
</dbReference>
<dbReference type="SFLD" id="SFLDS00005">
    <property type="entry name" value="Isoprenoid_Synthase_Type_I"/>
    <property type="match status" value="1"/>
</dbReference>
<feature type="compositionally biased region" description="Basic residues" evidence="3">
    <location>
        <begin position="48"/>
        <end position="57"/>
    </location>
</feature>
<dbReference type="Gene3D" id="1.10.600.10">
    <property type="entry name" value="Farnesyl Diphosphate Synthase"/>
    <property type="match status" value="1"/>
</dbReference>
<dbReference type="EC" id="4.2.3.-" evidence="2"/>
<comment type="similarity">
    <text evidence="2">Belongs to the terpene synthase family.</text>
</comment>
<sequence length="409" mass="46427">MRGPAPTNEPPTHRLRPGSGEPSGRRRHRQFPHHPRLARTDLGTTAGSHRRRPRLSHRQMPVTLSMCSSRALVPTRRDTPGRSPWSTVGPARINPAYPSIYEDNAAWVRRFLPFTDSAAMSSFFERRYPLFDAMMYPTGVPSRVVHSSCMSSLMFEMDDLAVLQHTAFGEIAAEWTADHPYGPAFTDIWTTLRDNMSEPVFRRYRQGWQDCFQGILAEHDYIARDTLPDFDTYLAIRELSFGFRPLLACAEYVHGLDLSALIGTDPDLERAERAALLHSLLVNDLLSFRKEYTHGDRFNAVAVLIHTHEQPLQTAVDIIGELIRDADAELADACATLRRRYLPLPHLQLYLTTLGSMCAANLRWSLETTRYHGTGFGWNGLRHGTIALHPDHTILEPRHQNAFETARLP</sequence>
<dbReference type="PANTHER" id="PTHR35201">
    <property type="entry name" value="TERPENE SYNTHASE"/>
    <property type="match status" value="1"/>
</dbReference>
<dbReference type="SFLD" id="SFLDG01020">
    <property type="entry name" value="Terpene_Cyclase_Like_2"/>
    <property type="match status" value="1"/>
</dbReference>
<evidence type="ECO:0000256" key="1">
    <source>
        <dbReference type="ARBA" id="ARBA00023239"/>
    </source>
</evidence>
<keyword evidence="2" id="KW-0479">Metal-binding</keyword>
<gene>
    <name evidence="4" type="ORF">F6W96_15865</name>
</gene>
<keyword evidence="1 2" id="KW-0456">Lyase</keyword>
<dbReference type="InterPro" id="IPR008949">
    <property type="entry name" value="Isoprenoid_synthase_dom_sf"/>
</dbReference>
<dbReference type="AlphaFoldDB" id="A0A6G9Z285"/>